<feature type="compositionally biased region" description="Polar residues" evidence="1">
    <location>
        <begin position="212"/>
        <end position="222"/>
    </location>
</feature>
<feature type="region of interest" description="Disordered" evidence="1">
    <location>
        <begin position="212"/>
        <end position="233"/>
    </location>
</feature>
<evidence type="ECO:0000313" key="2">
    <source>
        <dbReference type="EMBL" id="SNQ61178.1"/>
    </source>
</evidence>
<reference evidence="3" key="1">
    <citation type="submission" date="2017-06" db="EMBL/GenBank/DDBJ databases">
        <authorList>
            <person name="Cremers G."/>
        </authorList>
    </citation>
    <scope>NUCLEOTIDE SEQUENCE [LARGE SCALE GENOMIC DNA]</scope>
</reference>
<protein>
    <submittedName>
        <fullName evidence="2">Uncharacterized protein</fullName>
    </submittedName>
</protein>
<keyword evidence="3" id="KW-1185">Reference proteome</keyword>
<sequence>MFHQQSVRALYTRRFDWISLVVEVVGMLITAVYLTKADPTATGGPDAFGYTFIDSNEPGGPIYAWEEISSTGTLVTDWTDFNNGFAGPIPIGFSFNYYGNAYPELYVNTNGYVSFEQGYLFAPPCCGLPNTSTPNNDIALFGDDLQLINYGTESAVYYQTLSNPNRLVIEFVNMYYCCGYPPYVGHTLPGHSVRKWRCSSPNTQTMNGNTSTYVGIENQNGTDGLGYTASPRR</sequence>
<dbReference type="RefSeq" id="WP_096205856.1">
    <property type="nucleotide sequence ID" value="NZ_FZMP01000165.1"/>
</dbReference>
<evidence type="ECO:0000313" key="3">
    <source>
        <dbReference type="Proteomes" id="UP000218615"/>
    </source>
</evidence>
<accession>A0A284VPN6</accession>
<name>A0A284VPN6_9EURY</name>
<organism evidence="2 3">
    <name type="scientific">Candidatus Methanoperedens nitratireducens</name>
    <dbReference type="NCBI Taxonomy" id="1392998"/>
    <lineage>
        <taxon>Archaea</taxon>
        <taxon>Methanobacteriati</taxon>
        <taxon>Methanobacteriota</taxon>
        <taxon>Stenosarchaea group</taxon>
        <taxon>Methanomicrobia</taxon>
        <taxon>Methanosarcinales</taxon>
        <taxon>ANME-2 cluster</taxon>
        <taxon>Candidatus Methanoperedentaceae</taxon>
        <taxon>Candidatus Methanoperedens</taxon>
    </lineage>
</organism>
<dbReference type="AlphaFoldDB" id="A0A284VPN6"/>
<dbReference type="EMBL" id="FZMP01000165">
    <property type="protein sequence ID" value="SNQ61178.1"/>
    <property type="molecule type" value="Genomic_DNA"/>
</dbReference>
<proteinExistence type="predicted"/>
<dbReference type="Proteomes" id="UP000218615">
    <property type="component" value="Unassembled WGS sequence"/>
</dbReference>
<evidence type="ECO:0000256" key="1">
    <source>
        <dbReference type="SAM" id="MobiDB-lite"/>
    </source>
</evidence>
<gene>
    <name evidence="2" type="ORF">MNV_2470002</name>
</gene>